<dbReference type="Pfam" id="PF00515">
    <property type="entry name" value="TPR_1"/>
    <property type="match status" value="1"/>
</dbReference>
<keyword evidence="4" id="KW-1185">Reference proteome</keyword>
<feature type="signal peptide" evidence="2">
    <location>
        <begin position="1"/>
        <end position="21"/>
    </location>
</feature>
<evidence type="ECO:0000313" key="4">
    <source>
        <dbReference type="Proteomes" id="UP000199371"/>
    </source>
</evidence>
<evidence type="ECO:0000256" key="2">
    <source>
        <dbReference type="SAM" id="SignalP"/>
    </source>
</evidence>
<name>A0A1H6N8K3_9GAMM</name>
<dbReference type="PANTHER" id="PTHR44177:SF1">
    <property type="entry name" value="TETRATRICOPEPTIDE REPEAT PROTEIN 8"/>
    <property type="match status" value="1"/>
</dbReference>
<keyword evidence="1" id="KW-0802">TPR repeat</keyword>
<protein>
    <submittedName>
        <fullName evidence="3">Tetratricopeptide repeat-containing protein</fullName>
    </submittedName>
</protein>
<dbReference type="InterPro" id="IPR028796">
    <property type="entry name" value="BBS8"/>
</dbReference>
<dbReference type="STRING" id="173990.SAMN05660691_03291"/>
<dbReference type="SMART" id="SM00028">
    <property type="entry name" value="TPR"/>
    <property type="match status" value="2"/>
</dbReference>
<evidence type="ECO:0000313" key="3">
    <source>
        <dbReference type="EMBL" id="SEI06750.1"/>
    </source>
</evidence>
<dbReference type="Proteomes" id="UP000199371">
    <property type="component" value="Unassembled WGS sequence"/>
</dbReference>
<dbReference type="PANTHER" id="PTHR44177">
    <property type="entry name" value="TETRATRICOPEPTIDE REPEAT PROTEIN 8"/>
    <property type="match status" value="1"/>
</dbReference>
<keyword evidence="2" id="KW-0732">Signal</keyword>
<dbReference type="InterPro" id="IPR011990">
    <property type="entry name" value="TPR-like_helical_dom_sf"/>
</dbReference>
<proteinExistence type="predicted"/>
<organism evidence="3 4">
    <name type="scientific">Rheinheimera pacifica</name>
    <dbReference type="NCBI Taxonomy" id="173990"/>
    <lineage>
        <taxon>Bacteria</taxon>
        <taxon>Pseudomonadati</taxon>
        <taxon>Pseudomonadota</taxon>
        <taxon>Gammaproteobacteria</taxon>
        <taxon>Chromatiales</taxon>
        <taxon>Chromatiaceae</taxon>
        <taxon>Rheinheimera</taxon>
    </lineage>
</organism>
<feature type="chain" id="PRO_5011708589" evidence="2">
    <location>
        <begin position="22"/>
        <end position="202"/>
    </location>
</feature>
<gene>
    <name evidence="3" type="ORF">SAMN05660691_03291</name>
</gene>
<dbReference type="AlphaFoldDB" id="A0A1H6N8K3"/>
<evidence type="ECO:0000256" key="1">
    <source>
        <dbReference type="PROSITE-ProRule" id="PRU00339"/>
    </source>
</evidence>
<sequence>MPLIKPALVKYFLAAALCSLAACSQLPVSNAPAVPVVAAVQLNALQQQQFTEGKALLIAGQYSAAQNIFSALATQQSSFAGIWYNLALSQWHSGDAASAQSSLQQAVHASAAHSASHNLLGILARQQGNFRQAERHFQRALQAQPDYALAHKNLAFLYELYLGQPLAAHYHYQQYYAMTQDEQAKAWLALLEQQLDQEAANE</sequence>
<dbReference type="SUPFAM" id="SSF48452">
    <property type="entry name" value="TPR-like"/>
    <property type="match status" value="1"/>
</dbReference>
<dbReference type="OrthoDB" id="255821at2"/>
<dbReference type="InterPro" id="IPR019734">
    <property type="entry name" value="TPR_rpt"/>
</dbReference>
<reference evidence="4" key="1">
    <citation type="submission" date="2016-10" db="EMBL/GenBank/DDBJ databases">
        <authorList>
            <person name="Varghese N."/>
            <person name="Submissions S."/>
        </authorList>
    </citation>
    <scope>NUCLEOTIDE SEQUENCE [LARGE SCALE GENOMIC DNA]</scope>
    <source>
        <strain evidence="4">DSM 17616</strain>
    </source>
</reference>
<dbReference type="PROSITE" id="PS51257">
    <property type="entry name" value="PROKAR_LIPOPROTEIN"/>
    <property type="match status" value="1"/>
</dbReference>
<dbReference type="Pfam" id="PF13432">
    <property type="entry name" value="TPR_16"/>
    <property type="match status" value="1"/>
</dbReference>
<feature type="repeat" description="TPR" evidence="1">
    <location>
        <begin position="114"/>
        <end position="147"/>
    </location>
</feature>
<dbReference type="Gene3D" id="1.25.40.10">
    <property type="entry name" value="Tetratricopeptide repeat domain"/>
    <property type="match status" value="1"/>
</dbReference>
<dbReference type="RefSeq" id="WP_092795669.1">
    <property type="nucleotide sequence ID" value="NZ_FNXF01000015.1"/>
</dbReference>
<dbReference type="EMBL" id="FNXF01000015">
    <property type="protein sequence ID" value="SEI06750.1"/>
    <property type="molecule type" value="Genomic_DNA"/>
</dbReference>
<dbReference type="PROSITE" id="PS50005">
    <property type="entry name" value="TPR"/>
    <property type="match status" value="1"/>
</dbReference>
<accession>A0A1H6N8K3</accession>